<evidence type="ECO:0000313" key="9">
    <source>
        <dbReference type="Proteomes" id="UP000003195"/>
    </source>
</evidence>
<keyword evidence="4" id="KW-0328">Glycosyltransferase</keyword>
<dbReference type="PANTHER" id="PTHR43691">
    <property type="entry name" value="URIDINE PHOSPHORYLASE"/>
    <property type="match status" value="1"/>
</dbReference>
<evidence type="ECO:0000259" key="7">
    <source>
        <dbReference type="Pfam" id="PF01048"/>
    </source>
</evidence>
<dbReference type="PANTHER" id="PTHR43691:SF11">
    <property type="entry name" value="FI09636P-RELATED"/>
    <property type="match status" value="1"/>
</dbReference>
<dbReference type="InterPro" id="IPR000845">
    <property type="entry name" value="Nucleoside_phosphorylase_d"/>
</dbReference>
<comment type="similarity">
    <text evidence="1">Belongs to the PNP/UDP phosphorylase family.</text>
</comment>
<dbReference type="Gene3D" id="3.40.50.1580">
    <property type="entry name" value="Nucleoside phosphorylase domain"/>
    <property type="match status" value="1"/>
</dbReference>
<dbReference type="AlphaFoldDB" id="E2ZA72"/>
<dbReference type="EC" id="2.4.2.3" evidence="2"/>
<keyword evidence="5" id="KW-0808">Transferase</keyword>
<dbReference type="RefSeq" id="WP_006941156.1">
    <property type="nucleotide sequence ID" value="NZ_GL538184.1"/>
</dbReference>
<dbReference type="SUPFAM" id="SSF53167">
    <property type="entry name" value="Purine and uridine phosphorylases"/>
    <property type="match status" value="1"/>
</dbReference>
<dbReference type="PROSITE" id="PS01232">
    <property type="entry name" value="PNP_UDP_1"/>
    <property type="match status" value="1"/>
</dbReference>
<keyword evidence="9" id="KW-1185">Reference proteome</keyword>
<dbReference type="GO" id="GO:0004850">
    <property type="term" value="F:uridine phosphorylase activity"/>
    <property type="evidence" value="ECO:0007669"/>
    <property type="project" value="UniProtKB-EC"/>
</dbReference>
<dbReference type="STRING" id="706434.HMPREF9429_00332"/>
<dbReference type="InterPro" id="IPR018016">
    <property type="entry name" value="Nucleoside_phosphorylase_CS"/>
</dbReference>
<dbReference type="EMBL" id="AECS01000010">
    <property type="protein sequence ID" value="EFQ04834.1"/>
    <property type="molecule type" value="Genomic_DNA"/>
</dbReference>
<reference evidence="8 9" key="1">
    <citation type="submission" date="2010-08" db="EMBL/GenBank/DDBJ databases">
        <authorList>
            <person name="Weinstock G."/>
            <person name="Sodergren E."/>
            <person name="Clifton S."/>
            <person name="Fulton L."/>
            <person name="Fulton B."/>
            <person name="Courtney L."/>
            <person name="Fronick C."/>
            <person name="Harrison M."/>
            <person name="Strong C."/>
            <person name="Farmer C."/>
            <person name="Delahaunty K."/>
            <person name="Markovic C."/>
            <person name="Hall O."/>
            <person name="Minx P."/>
            <person name="Tomlinson C."/>
            <person name="Mitreva M."/>
            <person name="Hou S."/>
            <person name="Chen J."/>
            <person name="Wollam A."/>
            <person name="Pepin K.H."/>
            <person name="Johnson M."/>
            <person name="Bhonagiri V."/>
            <person name="Zhang X."/>
            <person name="Suruliraj S."/>
            <person name="Warren W."/>
            <person name="Chinwalla A."/>
            <person name="Mardis E.R."/>
            <person name="Wilson R.K."/>
        </authorList>
    </citation>
    <scope>NUCLEOTIDE SEQUENCE [LARGE SCALE GENOMIC DNA]</scope>
    <source>
        <strain evidence="8 9">F0359</strain>
    </source>
</reference>
<dbReference type="Pfam" id="PF01048">
    <property type="entry name" value="PNP_UDP_1"/>
    <property type="match status" value="1"/>
</dbReference>
<name>E2ZA72_9FIRM</name>
<sequence>MVQIKEPQPHIQLTDAVDTDCAVIVGDPARVDVVEKFLDEPEKIMENREYRTVTGTYKGRKILVMSTGIGAPSAAIGIEELHNIGVKTVIRVGSCGALQPEIGLGDLIVGEGIVRDDGLTKKYAPEIYPAVPSFKLLALAKKYAPQAHFGIIRSHDGFYMDDNEEVEDFWAKKGVLGCDMESGALAVVGRLRGMETLSILNNVVLCNGDLADSINSLVNSADLVAKGQDESIKLALNILAHDTEE</sequence>
<evidence type="ECO:0000256" key="4">
    <source>
        <dbReference type="ARBA" id="ARBA00022676"/>
    </source>
</evidence>
<dbReference type="CDD" id="cd17767">
    <property type="entry name" value="UP_EcUdp-like"/>
    <property type="match status" value="1"/>
</dbReference>
<protein>
    <recommendedName>
        <fullName evidence="3">Uridine phosphorylase</fullName>
        <ecNumber evidence="2">2.4.2.3</ecNumber>
    </recommendedName>
</protein>
<feature type="domain" description="Nucleoside phosphorylase" evidence="7">
    <location>
        <begin position="22"/>
        <end position="200"/>
    </location>
</feature>
<dbReference type="Proteomes" id="UP000003195">
    <property type="component" value="Unassembled WGS sequence"/>
</dbReference>
<proteinExistence type="inferred from homology"/>
<gene>
    <name evidence="8" type="ORF">HMPREF9429_00332</name>
</gene>
<evidence type="ECO:0000256" key="5">
    <source>
        <dbReference type="ARBA" id="ARBA00022679"/>
    </source>
</evidence>
<dbReference type="eggNOG" id="COG2820">
    <property type="taxonomic scope" value="Bacteria"/>
</dbReference>
<evidence type="ECO:0000313" key="8">
    <source>
        <dbReference type="EMBL" id="EFQ04834.1"/>
    </source>
</evidence>
<accession>E2ZA72</accession>
<evidence type="ECO:0000256" key="1">
    <source>
        <dbReference type="ARBA" id="ARBA00010456"/>
    </source>
</evidence>
<organism evidence="8 9">
    <name type="scientific">Megasphaera micronuciformis F0359</name>
    <dbReference type="NCBI Taxonomy" id="706434"/>
    <lineage>
        <taxon>Bacteria</taxon>
        <taxon>Bacillati</taxon>
        <taxon>Bacillota</taxon>
        <taxon>Negativicutes</taxon>
        <taxon>Veillonellales</taxon>
        <taxon>Veillonellaceae</taxon>
        <taxon>Megasphaera</taxon>
    </lineage>
</organism>
<evidence type="ECO:0000256" key="2">
    <source>
        <dbReference type="ARBA" id="ARBA00011888"/>
    </source>
</evidence>
<evidence type="ECO:0000256" key="3">
    <source>
        <dbReference type="ARBA" id="ARBA00021980"/>
    </source>
</evidence>
<comment type="caution">
    <text evidence="8">The sequence shown here is derived from an EMBL/GenBank/DDBJ whole genome shotgun (WGS) entry which is preliminary data.</text>
</comment>
<comment type="catalytic activity">
    <reaction evidence="6">
        <text>uridine + phosphate = alpha-D-ribose 1-phosphate + uracil</text>
        <dbReference type="Rhea" id="RHEA:24388"/>
        <dbReference type="ChEBI" id="CHEBI:16704"/>
        <dbReference type="ChEBI" id="CHEBI:17568"/>
        <dbReference type="ChEBI" id="CHEBI:43474"/>
        <dbReference type="ChEBI" id="CHEBI:57720"/>
        <dbReference type="EC" id="2.4.2.3"/>
    </reaction>
</comment>
<dbReference type="GO" id="GO:0009164">
    <property type="term" value="P:nucleoside catabolic process"/>
    <property type="evidence" value="ECO:0007669"/>
    <property type="project" value="UniProtKB-ARBA"/>
</dbReference>
<dbReference type="GO" id="GO:0005829">
    <property type="term" value="C:cytosol"/>
    <property type="evidence" value="ECO:0007669"/>
    <property type="project" value="TreeGrafter"/>
</dbReference>
<dbReference type="HOGENOM" id="CLU_068457_0_1_9"/>
<evidence type="ECO:0000256" key="6">
    <source>
        <dbReference type="ARBA" id="ARBA00048447"/>
    </source>
</evidence>
<dbReference type="InterPro" id="IPR035994">
    <property type="entry name" value="Nucleoside_phosphorylase_sf"/>
</dbReference>